<dbReference type="PANTHER" id="PTHR30414:SF0">
    <property type="entry name" value="MINICONDUCTANCE MECHANOSENSITIVE CHANNEL YBDG"/>
    <property type="match status" value="1"/>
</dbReference>
<dbReference type="Pfam" id="PF21082">
    <property type="entry name" value="MS_channel_3rd"/>
    <property type="match status" value="1"/>
</dbReference>
<evidence type="ECO:0000256" key="6">
    <source>
        <dbReference type="ARBA" id="ARBA00022989"/>
    </source>
</evidence>
<keyword evidence="5 11" id="KW-0812">Transmembrane</keyword>
<dbReference type="InterPro" id="IPR010920">
    <property type="entry name" value="LSM_dom_sf"/>
</dbReference>
<evidence type="ECO:0000256" key="3">
    <source>
        <dbReference type="ARBA" id="ARBA00022475"/>
    </source>
</evidence>
<dbReference type="RefSeq" id="WP_125353181.1">
    <property type="nucleotide sequence ID" value="NZ_CACSIW010000008.1"/>
</dbReference>
<keyword evidence="6 11" id="KW-1133">Transmembrane helix</keyword>
<dbReference type="InterPro" id="IPR049278">
    <property type="entry name" value="MS_channel_C"/>
</dbReference>
<gene>
    <name evidence="14" type="ORF">EC847_103311</name>
</gene>
<comment type="caution">
    <text evidence="14">The sequence shown here is derived from an EMBL/GenBank/DDBJ whole genome shotgun (WGS) entry which is preliminary data.</text>
</comment>
<evidence type="ECO:0000259" key="12">
    <source>
        <dbReference type="Pfam" id="PF00924"/>
    </source>
</evidence>
<keyword evidence="8 11" id="KW-0472">Membrane</keyword>
<dbReference type="GO" id="GO:0071470">
    <property type="term" value="P:cellular response to osmotic stress"/>
    <property type="evidence" value="ECO:0007669"/>
    <property type="project" value="InterPro"/>
</dbReference>
<dbReference type="PANTHER" id="PTHR30414">
    <property type="entry name" value="MINICONDUCTANCE MECHANOSENSITIVE CHANNEL YBDG"/>
    <property type="match status" value="1"/>
</dbReference>
<dbReference type="Proteomes" id="UP000295530">
    <property type="component" value="Unassembled WGS sequence"/>
</dbReference>
<dbReference type="SUPFAM" id="SSF50182">
    <property type="entry name" value="Sm-like ribonucleoproteins"/>
    <property type="match status" value="1"/>
</dbReference>
<keyword evidence="7" id="KW-0346">Stress response</keyword>
<evidence type="ECO:0000256" key="2">
    <source>
        <dbReference type="ARBA" id="ARBA00008017"/>
    </source>
</evidence>
<evidence type="ECO:0000256" key="1">
    <source>
        <dbReference type="ARBA" id="ARBA00004429"/>
    </source>
</evidence>
<evidence type="ECO:0000256" key="8">
    <source>
        <dbReference type="ARBA" id="ARBA00023136"/>
    </source>
</evidence>
<evidence type="ECO:0000256" key="5">
    <source>
        <dbReference type="ARBA" id="ARBA00022692"/>
    </source>
</evidence>
<evidence type="ECO:0000313" key="15">
    <source>
        <dbReference type="Proteomes" id="UP000295530"/>
    </source>
</evidence>
<comment type="similarity">
    <text evidence="2">Belongs to the MscS (TC 1.A.23) family.</text>
</comment>
<dbReference type="InterPro" id="IPR023408">
    <property type="entry name" value="MscS_beta-dom_sf"/>
</dbReference>
<dbReference type="InterPro" id="IPR030192">
    <property type="entry name" value="YbdG"/>
</dbReference>
<accession>A0A4R6EPR6</accession>
<keyword evidence="15" id="KW-1185">Reference proteome</keyword>
<name>A0A4R6EPR6_SCAGO</name>
<dbReference type="FunFam" id="2.30.30.60:FF:000002">
    <property type="entry name" value="Mechanosensitive ion channel family protein"/>
    <property type="match status" value="1"/>
</dbReference>
<feature type="transmembrane region" description="Helical" evidence="11">
    <location>
        <begin position="66"/>
        <end position="87"/>
    </location>
</feature>
<dbReference type="AlphaFoldDB" id="A0A4R6EPR6"/>
<feature type="domain" description="Mechanosensitive ion channel MscS" evidence="12">
    <location>
        <begin position="184"/>
        <end position="251"/>
    </location>
</feature>
<feature type="transmembrane region" description="Helical" evidence="11">
    <location>
        <begin position="20"/>
        <end position="39"/>
    </location>
</feature>
<evidence type="ECO:0000259" key="13">
    <source>
        <dbReference type="Pfam" id="PF21082"/>
    </source>
</evidence>
<feature type="transmembrane region" description="Helical" evidence="11">
    <location>
        <begin position="93"/>
        <end position="117"/>
    </location>
</feature>
<feature type="transmembrane region" description="Helical" evidence="11">
    <location>
        <begin position="138"/>
        <end position="159"/>
    </location>
</feature>
<evidence type="ECO:0000256" key="4">
    <source>
        <dbReference type="ARBA" id="ARBA00022519"/>
    </source>
</evidence>
<evidence type="ECO:0000256" key="11">
    <source>
        <dbReference type="SAM" id="Phobius"/>
    </source>
</evidence>
<reference evidence="14 15" key="1">
    <citation type="submission" date="2019-03" db="EMBL/GenBank/DDBJ databases">
        <title>Genomic analyses of the natural microbiome of Caenorhabditis elegans.</title>
        <authorList>
            <person name="Samuel B."/>
        </authorList>
    </citation>
    <scope>NUCLEOTIDE SEQUENCE [LARGE SCALE GENOMIC DNA]</scope>
    <source>
        <strain evidence="14 15">BIGb0156</strain>
    </source>
</reference>
<feature type="transmembrane region" description="Helical" evidence="11">
    <location>
        <begin position="165"/>
        <end position="181"/>
    </location>
</feature>
<evidence type="ECO:0000256" key="10">
    <source>
        <dbReference type="ARBA" id="ARBA00093659"/>
    </source>
</evidence>
<proteinExistence type="inferred from homology"/>
<dbReference type="Pfam" id="PF00924">
    <property type="entry name" value="MS_channel_2nd"/>
    <property type="match status" value="1"/>
</dbReference>
<dbReference type="OrthoDB" id="9775207at2"/>
<comment type="subcellular location">
    <subcellularLocation>
        <location evidence="1">Cell inner membrane</location>
        <topology evidence="1">Multi-pass membrane protein</topology>
    </subcellularLocation>
</comment>
<organism evidence="14 15">
    <name type="scientific">Scandinavium goeteborgense</name>
    <dbReference type="NCBI Taxonomy" id="1851514"/>
    <lineage>
        <taxon>Bacteria</taxon>
        <taxon>Pseudomonadati</taxon>
        <taxon>Pseudomonadota</taxon>
        <taxon>Gammaproteobacteria</taxon>
        <taxon>Enterobacterales</taxon>
        <taxon>Enterobacteriaceae</taxon>
        <taxon>Scandinavium</taxon>
    </lineage>
</organism>
<sequence>MRHLLAFLQRYGIDLNNPSSLFIVFGYIFLTALVAHFILRIILRKIEKHAEQGNRPWLKIFTQNKLFHRISLTLQGILVSVQLSFYLETGSHVGLFFNICVQLWILLFALLSFFSLLDVILKLSHQYKFSVQLPLRGIFQGVKLVAASIVAILMISLLIGKSPAILFSGLGAMAAVLMLVFKDPLLGLVAGIQLSANTMLHMGDWLEMPKYGADGTVIDIGLTTVKVQNWDNTITTIPTYALVSDAFKNWSYMSASGGRRIKRSVFIDSTSIHFMSADELQRLGQVDLLKPWIKEQSQKVANGNAAQSVLNGESMTNIGAFRAWLTEYLHQHPKIRKDMTLMVRQLPPGAEGLPLEIYAFTNTVEWLKYEAIQADIFDHIYAVIEEFGLRIYQRPSGNDLRPQALVC</sequence>
<dbReference type="Gene3D" id="2.30.30.60">
    <property type="match status" value="1"/>
</dbReference>
<keyword evidence="4" id="KW-0997">Cell inner membrane</keyword>
<dbReference type="GO" id="GO:0005886">
    <property type="term" value="C:plasma membrane"/>
    <property type="evidence" value="ECO:0007669"/>
    <property type="project" value="UniProtKB-SubCell"/>
</dbReference>
<keyword evidence="3" id="KW-1003">Cell membrane</keyword>
<dbReference type="InterPro" id="IPR006685">
    <property type="entry name" value="MscS_channel_2nd"/>
</dbReference>
<dbReference type="GO" id="GO:0008381">
    <property type="term" value="F:mechanosensitive monoatomic ion channel activity"/>
    <property type="evidence" value="ECO:0007669"/>
    <property type="project" value="InterPro"/>
</dbReference>
<evidence type="ECO:0000256" key="9">
    <source>
        <dbReference type="ARBA" id="ARBA00093630"/>
    </source>
</evidence>
<evidence type="ECO:0000313" key="14">
    <source>
        <dbReference type="EMBL" id="TDN60127.1"/>
    </source>
</evidence>
<dbReference type="SUPFAM" id="SSF82689">
    <property type="entry name" value="Mechanosensitive channel protein MscS (YggB), C-terminal domain"/>
    <property type="match status" value="1"/>
</dbReference>
<feature type="domain" description="Mechanosensitive ion channel MscS C-terminal" evidence="13">
    <location>
        <begin position="325"/>
        <end position="391"/>
    </location>
</feature>
<protein>
    <recommendedName>
        <fullName evidence="9">Mechanosensing system component YbdG</fullName>
    </recommendedName>
    <alternativeName>
        <fullName evidence="10">Mechanosensitive channel homolog YbdG</fullName>
    </alternativeName>
</protein>
<evidence type="ECO:0000256" key="7">
    <source>
        <dbReference type="ARBA" id="ARBA00023016"/>
    </source>
</evidence>
<dbReference type="InterPro" id="IPR011066">
    <property type="entry name" value="MscS_channel_C_sf"/>
</dbReference>
<dbReference type="EMBL" id="SNVX01000003">
    <property type="protein sequence ID" value="TDN60127.1"/>
    <property type="molecule type" value="Genomic_DNA"/>
</dbReference>